<dbReference type="AlphaFoldDB" id="K0RJK3"/>
<feature type="region of interest" description="Disordered" evidence="1">
    <location>
        <begin position="29"/>
        <end position="78"/>
    </location>
</feature>
<name>K0RJK3_THAOC</name>
<proteinExistence type="predicted"/>
<accession>K0RJK3</accession>
<feature type="compositionally biased region" description="Acidic residues" evidence="1">
    <location>
        <begin position="57"/>
        <end position="70"/>
    </location>
</feature>
<protein>
    <submittedName>
        <fullName evidence="2">Uncharacterized protein</fullName>
    </submittedName>
</protein>
<evidence type="ECO:0000256" key="1">
    <source>
        <dbReference type="SAM" id="MobiDB-lite"/>
    </source>
</evidence>
<evidence type="ECO:0000313" key="2">
    <source>
        <dbReference type="EMBL" id="EJK53878.1"/>
    </source>
</evidence>
<sequence>MADGPTSPGDSDLLLLLLSRSSSLLHGIDGVDWPSVLDPPTDGVMDPSAVPGGGDDGGSDDSDSDGDSDSSSDGGGGC</sequence>
<comment type="caution">
    <text evidence="2">The sequence shown here is derived from an EMBL/GenBank/DDBJ whole genome shotgun (WGS) entry which is preliminary data.</text>
</comment>
<gene>
    <name evidence="2" type="ORF">THAOC_26600</name>
</gene>
<organism evidence="2 3">
    <name type="scientific">Thalassiosira oceanica</name>
    <name type="common">Marine diatom</name>
    <dbReference type="NCBI Taxonomy" id="159749"/>
    <lineage>
        <taxon>Eukaryota</taxon>
        <taxon>Sar</taxon>
        <taxon>Stramenopiles</taxon>
        <taxon>Ochrophyta</taxon>
        <taxon>Bacillariophyta</taxon>
        <taxon>Coscinodiscophyceae</taxon>
        <taxon>Thalassiosirophycidae</taxon>
        <taxon>Thalassiosirales</taxon>
        <taxon>Thalassiosiraceae</taxon>
        <taxon>Thalassiosira</taxon>
    </lineage>
</organism>
<dbReference type="EMBL" id="AGNL01036837">
    <property type="protein sequence ID" value="EJK53878.1"/>
    <property type="molecule type" value="Genomic_DNA"/>
</dbReference>
<reference evidence="2 3" key="1">
    <citation type="journal article" date="2012" name="Genome Biol.">
        <title>Genome and low-iron response of an oceanic diatom adapted to chronic iron limitation.</title>
        <authorList>
            <person name="Lommer M."/>
            <person name="Specht M."/>
            <person name="Roy A.S."/>
            <person name="Kraemer L."/>
            <person name="Andreson R."/>
            <person name="Gutowska M.A."/>
            <person name="Wolf J."/>
            <person name="Bergner S.V."/>
            <person name="Schilhabel M.B."/>
            <person name="Klostermeier U.C."/>
            <person name="Beiko R.G."/>
            <person name="Rosenstiel P."/>
            <person name="Hippler M."/>
            <person name="Laroche J."/>
        </authorList>
    </citation>
    <scope>NUCLEOTIDE SEQUENCE [LARGE SCALE GENOMIC DNA]</scope>
    <source>
        <strain evidence="2 3">CCMP1005</strain>
    </source>
</reference>
<keyword evidence="3" id="KW-1185">Reference proteome</keyword>
<dbReference type="Proteomes" id="UP000266841">
    <property type="component" value="Unassembled WGS sequence"/>
</dbReference>
<evidence type="ECO:0000313" key="3">
    <source>
        <dbReference type="Proteomes" id="UP000266841"/>
    </source>
</evidence>